<sequence length="163" mass="18094">MAVLPERPSNLKLTHMTAVYPSPYRGHPRPFVWTGASMHDTQICAFPGPYMIDHPDRPILTRAPGLAGRLGSPCILPRSQPLVQHLVTMPGFGFSNKKQLEVVLQSDQAHPRRQWRLVETRRETPPMQPLPDVSSVAGGALESRILVEEFVRNASNSADISVN</sequence>
<keyword evidence="2" id="KW-1185">Reference proteome</keyword>
<reference evidence="1 2" key="1">
    <citation type="journal article" date="2016" name="Nat. Commun.">
        <title>Ectomycorrhizal ecology is imprinted in the genome of the dominant symbiotic fungus Cenococcum geophilum.</title>
        <authorList>
            <consortium name="DOE Joint Genome Institute"/>
            <person name="Peter M."/>
            <person name="Kohler A."/>
            <person name="Ohm R.A."/>
            <person name="Kuo A."/>
            <person name="Krutzmann J."/>
            <person name="Morin E."/>
            <person name="Arend M."/>
            <person name="Barry K.W."/>
            <person name="Binder M."/>
            <person name="Choi C."/>
            <person name="Clum A."/>
            <person name="Copeland A."/>
            <person name="Grisel N."/>
            <person name="Haridas S."/>
            <person name="Kipfer T."/>
            <person name="LaButti K."/>
            <person name="Lindquist E."/>
            <person name="Lipzen A."/>
            <person name="Maire R."/>
            <person name="Meier B."/>
            <person name="Mihaltcheva S."/>
            <person name="Molinier V."/>
            <person name="Murat C."/>
            <person name="Poggeler S."/>
            <person name="Quandt C.A."/>
            <person name="Sperisen C."/>
            <person name="Tritt A."/>
            <person name="Tisserant E."/>
            <person name="Crous P.W."/>
            <person name="Henrissat B."/>
            <person name="Nehls U."/>
            <person name="Egli S."/>
            <person name="Spatafora J.W."/>
            <person name="Grigoriev I.V."/>
            <person name="Martin F.M."/>
        </authorList>
    </citation>
    <scope>NUCLEOTIDE SEQUENCE [LARGE SCALE GENOMIC DNA]</scope>
    <source>
        <strain evidence="1 2">CBS 459.81</strain>
    </source>
</reference>
<dbReference type="EMBL" id="KV744821">
    <property type="protein sequence ID" value="OCK85316.1"/>
    <property type="molecule type" value="Genomic_DNA"/>
</dbReference>
<dbReference type="AlphaFoldDB" id="A0A8E2EK63"/>
<gene>
    <name evidence="1" type="ORF">K432DRAFT_52769</name>
</gene>
<dbReference type="Proteomes" id="UP000250266">
    <property type="component" value="Unassembled WGS sequence"/>
</dbReference>
<evidence type="ECO:0000313" key="2">
    <source>
        <dbReference type="Proteomes" id="UP000250266"/>
    </source>
</evidence>
<accession>A0A8E2EK63</accession>
<proteinExistence type="predicted"/>
<evidence type="ECO:0000313" key="1">
    <source>
        <dbReference type="EMBL" id="OCK85316.1"/>
    </source>
</evidence>
<name>A0A8E2EK63_9PEZI</name>
<protein>
    <submittedName>
        <fullName evidence="1">Uncharacterized protein</fullName>
    </submittedName>
</protein>
<organism evidence="1 2">
    <name type="scientific">Lepidopterella palustris CBS 459.81</name>
    <dbReference type="NCBI Taxonomy" id="1314670"/>
    <lineage>
        <taxon>Eukaryota</taxon>
        <taxon>Fungi</taxon>
        <taxon>Dikarya</taxon>
        <taxon>Ascomycota</taxon>
        <taxon>Pezizomycotina</taxon>
        <taxon>Dothideomycetes</taxon>
        <taxon>Pleosporomycetidae</taxon>
        <taxon>Mytilinidiales</taxon>
        <taxon>Argynnaceae</taxon>
        <taxon>Lepidopterella</taxon>
    </lineage>
</organism>